<dbReference type="InterPro" id="IPR011650">
    <property type="entry name" value="Peptidase_M20_dimer"/>
</dbReference>
<dbReference type="Proteomes" id="UP000288024">
    <property type="component" value="Unassembled WGS sequence"/>
</dbReference>
<feature type="binding site" evidence="2">
    <location>
        <position position="106"/>
    </location>
    <ligand>
        <name>Mn(2+)</name>
        <dbReference type="ChEBI" id="CHEBI:29035"/>
        <label>2</label>
    </ligand>
</feature>
<keyword evidence="2" id="KW-0464">Manganese</keyword>
<dbReference type="PIRSF" id="PIRSF005962">
    <property type="entry name" value="Pept_M20D_amidohydro"/>
    <property type="match status" value="1"/>
</dbReference>
<dbReference type="Pfam" id="PF01546">
    <property type="entry name" value="Peptidase_M20"/>
    <property type="match status" value="1"/>
</dbReference>
<dbReference type="SUPFAM" id="SSF53187">
    <property type="entry name" value="Zn-dependent exopeptidases"/>
    <property type="match status" value="1"/>
</dbReference>
<feature type="domain" description="Peptidase M20 dimerisation" evidence="3">
    <location>
        <begin position="184"/>
        <end position="279"/>
    </location>
</feature>
<accession>A0A3S2X355</accession>
<keyword evidence="2" id="KW-0479">Metal-binding</keyword>
<evidence type="ECO:0000259" key="3">
    <source>
        <dbReference type="Pfam" id="PF07687"/>
    </source>
</evidence>
<dbReference type="Gene3D" id="3.30.70.360">
    <property type="match status" value="1"/>
</dbReference>
<evidence type="ECO:0000256" key="1">
    <source>
        <dbReference type="ARBA" id="ARBA00022801"/>
    </source>
</evidence>
<dbReference type="GO" id="GO:0019877">
    <property type="term" value="P:diaminopimelate biosynthetic process"/>
    <property type="evidence" value="ECO:0007669"/>
    <property type="project" value="UniProtKB-ARBA"/>
</dbReference>
<feature type="binding site" evidence="2">
    <location>
        <position position="164"/>
    </location>
    <ligand>
        <name>Mn(2+)</name>
        <dbReference type="ChEBI" id="CHEBI:29035"/>
        <label>2</label>
    </ligand>
</feature>
<comment type="caution">
    <text evidence="4">The sequence shown here is derived from an EMBL/GenBank/DDBJ whole genome shotgun (WGS) entry which is preliminary data.</text>
</comment>
<evidence type="ECO:0000313" key="4">
    <source>
        <dbReference type="EMBL" id="RVT62751.1"/>
    </source>
</evidence>
<dbReference type="InterPro" id="IPR036264">
    <property type="entry name" value="Bact_exopeptidase_dim_dom"/>
</dbReference>
<feature type="binding site" evidence="2">
    <location>
        <position position="104"/>
    </location>
    <ligand>
        <name>Mn(2+)</name>
        <dbReference type="ChEBI" id="CHEBI:29035"/>
        <label>2</label>
    </ligand>
</feature>
<comment type="cofactor">
    <cofactor evidence="2">
        <name>Mn(2+)</name>
        <dbReference type="ChEBI" id="CHEBI:29035"/>
    </cofactor>
    <text evidence="2">The Mn(2+) ion enhances activity.</text>
</comment>
<keyword evidence="1 4" id="KW-0378">Hydrolase</keyword>
<feature type="binding site" evidence="2">
    <location>
        <position position="140"/>
    </location>
    <ligand>
        <name>Mn(2+)</name>
        <dbReference type="ChEBI" id="CHEBI:29035"/>
        <label>2</label>
    </ligand>
</feature>
<organism evidence="4 5">
    <name type="scientific">Niallia taxi</name>
    <dbReference type="NCBI Taxonomy" id="2499688"/>
    <lineage>
        <taxon>Bacteria</taxon>
        <taxon>Bacillati</taxon>
        <taxon>Bacillota</taxon>
        <taxon>Bacilli</taxon>
        <taxon>Bacillales</taxon>
        <taxon>Bacillaceae</taxon>
        <taxon>Niallia</taxon>
    </lineage>
</organism>
<dbReference type="SUPFAM" id="SSF55031">
    <property type="entry name" value="Bacterial exopeptidase dimerisation domain"/>
    <property type="match status" value="1"/>
</dbReference>
<feature type="binding site" evidence="2">
    <location>
        <position position="356"/>
    </location>
    <ligand>
        <name>Mn(2+)</name>
        <dbReference type="ChEBI" id="CHEBI:29035"/>
        <label>2</label>
    </ligand>
</feature>
<dbReference type="Pfam" id="PF07687">
    <property type="entry name" value="M20_dimer"/>
    <property type="match status" value="1"/>
</dbReference>
<name>A0A3S2X355_9BACI</name>
<dbReference type="EMBL" id="RZTZ01000004">
    <property type="protein sequence ID" value="RVT62751.1"/>
    <property type="molecule type" value="Genomic_DNA"/>
</dbReference>
<dbReference type="InterPro" id="IPR002933">
    <property type="entry name" value="Peptidase_M20"/>
</dbReference>
<dbReference type="GO" id="GO:0046872">
    <property type="term" value="F:metal ion binding"/>
    <property type="evidence" value="ECO:0007669"/>
    <property type="project" value="UniProtKB-KW"/>
</dbReference>
<gene>
    <name evidence="4" type="ORF">EM808_13405</name>
</gene>
<dbReference type="Gene3D" id="3.40.630.10">
    <property type="entry name" value="Zn peptidases"/>
    <property type="match status" value="1"/>
</dbReference>
<dbReference type="AlphaFoldDB" id="A0A3S2X355"/>
<dbReference type="NCBIfam" id="TIGR01891">
    <property type="entry name" value="amidohydrolases"/>
    <property type="match status" value="1"/>
</dbReference>
<proteinExistence type="predicted"/>
<sequence length="397" mass="43156">MGLNIVTDNKNELENHLIDVRRNLHNEPELSNQEVETTKKIRQWLENAGIAILDVPLATGVIGEVIGEPDGPVIAIRADIDALPIHEEAVSPFQSSIPGVMHACGHDFHTAVIIGAAYLLKNRQSRIKGTVRIVFQPAEETGHGAKSIIASGGLEGVETIFGLHNDPLSEVGVFGVKDGVLTAGVDRFEINIKGKGSHAARPHEGIDPIVIAAEIITRLQSIVSRQTKPSESVVISVTQMHGGNTWNVIPETAYLEGTVRTLKEEIRQTIQGKIERVIKGITDTYGAEGELVWHAGPPSVNNDSDWTNFARHIAESNGYKVVEVEPTSGGEDFAFYQQSIRGAFVNIGVSGEYGLHHPKYTLNEEAILPAAYYFADLAEQALNKLYVDAIAKDFEPS</sequence>
<evidence type="ECO:0000313" key="5">
    <source>
        <dbReference type="Proteomes" id="UP000288024"/>
    </source>
</evidence>
<protein>
    <submittedName>
        <fullName evidence="4">Amidohydrolase</fullName>
    </submittedName>
</protein>
<dbReference type="GO" id="GO:0050118">
    <property type="term" value="F:N-acetyldiaminopimelate deacetylase activity"/>
    <property type="evidence" value="ECO:0007669"/>
    <property type="project" value="UniProtKB-ARBA"/>
</dbReference>
<keyword evidence="5" id="KW-1185">Reference proteome</keyword>
<evidence type="ECO:0000256" key="2">
    <source>
        <dbReference type="PIRSR" id="PIRSR005962-1"/>
    </source>
</evidence>
<reference evidence="4 5" key="1">
    <citation type="submission" date="2019-01" db="EMBL/GenBank/DDBJ databases">
        <title>Bacillus sp. M5HDSG1-1, whole genome shotgun sequence.</title>
        <authorList>
            <person name="Tuo L."/>
        </authorList>
    </citation>
    <scope>NUCLEOTIDE SEQUENCE [LARGE SCALE GENOMIC DNA]</scope>
    <source>
        <strain evidence="4 5">M5HDSG1-1</strain>
    </source>
</reference>
<dbReference type="FunFam" id="3.30.70.360:FF:000001">
    <property type="entry name" value="N-acetyldiaminopimelate deacetylase"/>
    <property type="match status" value="1"/>
</dbReference>
<dbReference type="PANTHER" id="PTHR11014:SF63">
    <property type="entry name" value="METALLOPEPTIDASE, PUTATIVE (AFU_ORTHOLOGUE AFUA_6G09600)-RELATED"/>
    <property type="match status" value="1"/>
</dbReference>
<dbReference type="PANTHER" id="PTHR11014">
    <property type="entry name" value="PEPTIDASE M20 FAMILY MEMBER"/>
    <property type="match status" value="1"/>
</dbReference>
<dbReference type="InterPro" id="IPR017439">
    <property type="entry name" value="Amidohydrolase"/>
</dbReference>